<dbReference type="EMBL" id="SDOV01000007">
    <property type="protein sequence ID" value="KAH7638861.1"/>
    <property type="molecule type" value="Genomic_DNA"/>
</dbReference>
<dbReference type="Proteomes" id="UP000828236">
    <property type="component" value="Unassembled WGS sequence"/>
</dbReference>
<proteinExistence type="predicted"/>
<reference evidence="2" key="1">
    <citation type="submission" date="2020-06" db="EMBL/GenBank/DDBJ databases">
        <authorList>
            <person name="Ji K."/>
            <person name="Li J."/>
        </authorList>
    </citation>
    <scope>NUCLEOTIDE SEQUENCE</scope>
    <source>
        <strain evidence="2">JKM2019</strain>
        <tissue evidence="2">Whole body</tissue>
    </source>
</reference>
<organism evidence="2">
    <name type="scientific">Dermatophagoides farinae</name>
    <name type="common">American house dust mite</name>
    <dbReference type="NCBI Taxonomy" id="6954"/>
    <lineage>
        <taxon>Eukaryota</taxon>
        <taxon>Metazoa</taxon>
        <taxon>Ecdysozoa</taxon>
        <taxon>Arthropoda</taxon>
        <taxon>Chelicerata</taxon>
        <taxon>Arachnida</taxon>
        <taxon>Acari</taxon>
        <taxon>Acariformes</taxon>
        <taxon>Sarcoptiformes</taxon>
        <taxon>Astigmata</taxon>
        <taxon>Psoroptidia</taxon>
        <taxon>Analgoidea</taxon>
        <taxon>Pyroglyphidae</taxon>
        <taxon>Dermatophagoidinae</taxon>
        <taxon>Dermatophagoides</taxon>
    </lineage>
</organism>
<keyword evidence="1" id="KW-0732">Signal</keyword>
<feature type="chain" id="PRO_5039425420" evidence="1">
    <location>
        <begin position="27"/>
        <end position="132"/>
    </location>
</feature>
<reference evidence="2" key="2">
    <citation type="journal article" date="2021" name="World Allergy Organ. J.">
        <title>Chromosome-level assembly of Dermatophagoides farinae genome and transcriptome reveals two novel allergens Der f 37 and Der f 39.</title>
        <authorList>
            <person name="Chen J."/>
            <person name="Cai Z."/>
            <person name="Fan D."/>
            <person name="Hu J."/>
            <person name="Hou Y."/>
            <person name="He Y."/>
            <person name="Zhang Z."/>
            <person name="Zhao Z."/>
            <person name="Gao P."/>
            <person name="Hu W."/>
            <person name="Sun J."/>
            <person name="Li J."/>
            <person name="Ji K."/>
        </authorList>
    </citation>
    <scope>NUCLEOTIDE SEQUENCE</scope>
    <source>
        <strain evidence="2">JKM2019</strain>
    </source>
</reference>
<sequence length="132" mass="14968">MYFVSKSVIFFAAIILIANYPSSVISGPTTEHPIVENEDDFGFDDVLNIFKNTGKLNAQIAKIIAETIRLLEIDDDHVLVRCAALKAKLMATETAMNIIRCHKAERKDSFECKHLQRLLDNLKRELKYANCP</sequence>
<dbReference type="AlphaFoldDB" id="A0A9D4NTR4"/>
<accession>A0A9D4NTR4</accession>
<evidence type="ECO:0000256" key="1">
    <source>
        <dbReference type="SAM" id="SignalP"/>
    </source>
</evidence>
<gene>
    <name evidence="2" type="ORF">HUG17_2894</name>
</gene>
<evidence type="ECO:0000313" key="2">
    <source>
        <dbReference type="EMBL" id="KAH7638861.1"/>
    </source>
</evidence>
<protein>
    <submittedName>
        <fullName evidence="2">Uncharacterized protein</fullName>
    </submittedName>
</protein>
<name>A0A9D4NTR4_DERFA</name>
<feature type="signal peptide" evidence="1">
    <location>
        <begin position="1"/>
        <end position="26"/>
    </location>
</feature>
<comment type="caution">
    <text evidence="2">The sequence shown here is derived from an EMBL/GenBank/DDBJ whole genome shotgun (WGS) entry which is preliminary data.</text>
</comment>